<gene>
    <name evidence="2" type="ORF">A4U43_C03F20100</name>
</gene>
<feature type="compositionally biased region" description="Basic and acidic residues" evidence="1">
    <location>
        <begin position="118"/>
        <end position="141"/>
    </location>
</feature>
<protein>
    <submittedName>
        <fullName evidence="2">Uncharacterized protein</fullName>
    </submittedName>
</protein>
<dbReference type="Gramene" id="ONK75746">
    <property type="protein sequence ID" value="ONK75746"/>
    <property type="gene ID" value="A4U43_C03F20100"/>
</dbReference>
<name>A0A5P1FBJ4_ASPOF</name>
<dbReference type="EMBL" id="CM007383">
    <property type="protein sequence ID" value="ONK75746.1"/>
    <property type="molecule type" value="Genomic_DNA"/>
</dbReference>
<evidence type="ECO:0000313" key="3">
    <source>
        <dbReference type="Proteomes" id="UP000243459"/>
    </source>
</evidence>
<organism evidence="2 3">
    <name type="scientific">Asparagus officinalis</name>
    <name type="common">Garden asparagus</name>
    <dbReference type="NCBI Taxonomy" id="4686"/>
    <lineage>
        <taxon>Eukaryota</taxon>
        <taxon>Viridiplantae</taxon>
        <taxon>Streptophyta</taxon>
        <taxon>Embryophyta</taxon>
        <taxon>Tracheophyta</taxon>
        <taxon>Spermatophyta</taxon>
        <taxon>Magnoliopsida</taxon>
        <taxon>Liliopsida</taxon>
        <taxon>Asparagales</taxon>
        <taxon>Asparagaceae</taxon>
        <taxon>Asparagoideae</taxon>
        <taxon>Asparagus</taxon>
    </lineage>
</organism>
<sequence length="141" mass="16104">MLYNIDDDAIEQHAEAVDQMELSQQLSYWKSVTIINQKLRRDDNRKFEDQIAAKRMQITSLSVKVTTLSAQVRGLREKLSEAQCRSLIVYENKKPTTEENEGPLPGEVPPPDTTGIDTKVEDPRPEEVPSPEADKFFEVEE</sequence>
<keyword evidence="3" id="KW-1185">Reference proteome</keyword>
<evidence type="ECO:0000313" key="2">
    <source>
        <dbReference type="EMBL" id="ONK75746.1"/>
    </source>
</evidence>
<accession>A0A5P1FBJ4</accession>
<feature type="region of interest" description="Disordered" evidence="1">
    <location>
        <begin position="90"/>
        <end position="141"/>
    </location>
</feature>
<evidence type="ECO:0000256" key="1">
    <source>
        <dbReference type="SAM" id="MobiDB-lite"/>
    </source>
</evidence>
<reference evidence="3" key="1">
    <citation type="journal article" date="2017" name="Nat. Commun.">
        <title>The asparagus genome sheds light on the origin and evolution of a young Y chromosome.</title>
        <authorList>
            <person name="Harkess A."/>
            <person name="Zhou J."/>
            <person name="Xu C."/>
            <person name="Bowers J.E."/>
            <person name="Van der Hulst R."/>
            <person name="Ayyampalayam S."/>
            <person name="Mercati F."/>
            <person name="Riccardi P."/>
            <person name="McKain M.R."/>
            <person name="Kakrana A."/>
            <person name="Tang H."/>
            <person name="Ray J."/>
            <person name="Groenendijk J."/>
            <person name="Arikit S."/>
            <person name="Mathioni S.M."/>
            <person name="Nakano M."/>
            <person name="Shan H."/>
            <person name="Telgmann-Rauber A."/>
            <person name="Kanno A."/>
            <person name="Yue Z."/>
            <person name="Chen H."/>
            <person name="Li W."/>
            <person name="Chen Y."/>
            <person name="Xu X."/>
            <person name="Zhang Y."/>
            <person name="Luo S."/>
            <person name="Chen H."/>
            <person name="Gao J."/>
            <person name="Mao Z."/>
            <person name="Pires J.C."/>
            <person name="Luo M."/>
            <person name="Kudrna D."/>
            <person name="Wing R.A."/>
            <person name="Meyers B.C."/>
            <person name="Yi K."/>
            <person name="Kong H."/>
            <person name="Lavrijsen P."/>
            <person name="Sunseri F."/>
            <person name="Falavigna A."/>
            <person name="Ye Y."/>
            <person name="Leebens-Mack J.H."/>
            <person name="Chen G."/>
        </authorList>
    </citation>
    <scope>NUCLEOTIDE SEQUENCE [LARGE SCALE GENOMIC DNA]</scope>
    <source>
        <strain evidence="3">cv. DH0086</strain>
    </source>
</reference>
<proteinExistence type="predicted"/>
<dbReference type="Proteomes" id="UP000243459">
    <property type="component" value="Chromosome 3"/>
</dbReference>
<dbReference type="AlphaFoldDB" id="A0A5P1FBJ4"/>